<dbReference type="InterPro" id="IPR011604">
    <property type="entry name" value="PDDEXK-like_dom_sf"/>
</dbReference>
<protein>
    <recommendedName>
        <fullName evidence="1">PD-(D/E)XK endonuclease-like domain-containing protein</fullName>
    </recommendedName>
</protein>
<evidence type="ECO:0000259" key="1">
    <source>
        <dbReference type="Pfam" id="PF12705"/>
    </source>
</evidence>
<accession>A0A0A1W4I5</accession>
<dbReference type="Gene3D" id="3.90.320.10">
    <property type="match status" value="1"/>
</dbReference>
<dbReference type="Pfam" id="PF12705">
    <property type="entry name" value="PDDEXK_1"/>
    <property type="match status" value="1"/>
</dbReference>
<evidence type="ECO:0000313" key="2">
    <source>
        <dbReference type="EMBL" id="GAM00305.1"/>
    </source>
</evidence>
<dbReference type="InterPro" id="IPR038726">
    <property type="entry name" value="PDDEXK_AddAB-type"/>
</dbReference>
<dbReference type="EMBL" id="BBPI01000030">
    <property type="protein sequence ID" value="GAM00305.1"/>
    <property type="molecule type" value="Genomic_DNA"/>
</dbReference>
<sequence>MMASGLSASTVKSWFQYRCERKTRYDMMSRVERDSATIVKEESGAAWALEGNKFEERVLARLHENEPLLRPGPNEDRLGQAETIAFLRGQTKQKAATQLGLEQGPSFRAALGLPDHLQINRSYTDIVFRETTPDGTLFRIVDIKATRSSTPFHKAQVAFYALLLRGMLADLGIDASVDATGAVWHIRAGTRVAEGLVEPATFPLKPYLRLVEEFLKRDAPRIAKRKVLANFDETFFHIYFKCEQCDYLAHCRKAIEHPDPADNDVSAVPGVSHEGKLALQARGLKTAGLLAGSAGIGATGPTSWSLQRRSDTIIARAGAITANEVRRLPDVMSYLMPPRIDRAFYLLADHDAVEDNLVTIAFMRRGGTPRSVIRVIDKSSPDTERQALLDVFTALIADLGEVDAHNAAADPDQQLQAHIFIYEPAEARAIQAAIGRHLDDPQIRTGLLHAVRLFPPEDVVPEPEFKGAHHLPATAIRSVIEQLYALPTMVSYDLRQVSEALHAAGQIDAAYAPVGTFRRDFSSLLAMEAIRSLREGLRDGVTVAQVEADVRARLETAARLVEWLTSQNATAQPPFLRLEKQPFRFQSTLNPLNAGDLDLLYAYELLDSRSALLETLVRLAQPARVRQQRGECLAGLTLESQGRHSNGRRWLRFSIPPESRDAEISPDDIDLILTDDNPDLRLNPANWRPLEIRFNYGDHGSLFVNMSARQYDSAIMASLRRQTGPKGWCIDKTHRDINGPRVQNFLLQLGGQP</sequence>
<dbReference type="eggNOG" id="COG2251">
    <property type="taxonomic scope" value="Bacteria"/>
</dbReference>
<comment type="caution">
    <text evidence="2">The sequence shown here is derived from an EMBL/GenBank/DDBJ whole genome shotgun (WGS) entry which is preliminary data.</text>
</comment>
<dbReference type="Proteomes" id="UP000032305">
    <property type="component" value="Unassembled WGS sequence"/>
</dbReference>
<feature type="domain" description="PD-(D/E)XK endonuclease-like" evidence="1">
    <location>
        <begin position="132"/>
        <end position="252"/>
    </location>
</feature>
<organism evidence="2 3">
    <name type="scientific">Sphingomonas parapaucimobilis NBRC 15100</name>
    <dbReference type="NCBI Taxonomy" id="1219049"/>
    <lineage>
        <taxon>Bacteria</taxon>
        <taxon>Pseudomonadati</taxon>
        <taxon>Pseudomonadota</taxon>
        <taxon>Alphaproteobacteria</taxon>
        <taxon>Sphingomonadales</taxon>
        <taxon>Sphingomonadaceae</taxon>
        <taxon>Sphingomonas</taxon>
    </lineage>
</organism>
<gene>
    <name evidence="2" type="ORF">SP5_030_00020</name>
</gene>
<keyword evidence="3" id="KW-1185">Reference proteome</keyword>
<proteinExistence type="predicted"/>
<name>A0A0A1W4I5_9SPHN</name>
<dbReference type="AlphaFoldDB" id="A0A0A1W4I5"/>
<evidence type="ECO:0000313" key="3">
    <source>
        <dbReference type="Proteomes" id="UP000032305"/>
    </source>
</evidence>
<reference evidence="2 3" key="1">
    <citation type="submission" date="2014-11" db="EMBL/GenBank/DDBJ databases">
        <title>Whole genome shotgun sequence of Sphingomonas parapaucimobilis NBRC 15100.</title>
        <authorList>
            <person name="Katano-Makiyama Y."/>
            <person name="Hosoyama A."/>
            <person name="Hashimoto M."/>
            <person name="Hosoyama Y."/>
            <person name="Noguchi M."/>
            <person name="Numata M."/>
            <person name="Tsuchikane K."/>
            <person name="Hirakata S."/>
            <person name="Uohara A."/>
            <person name="Shimodaira J."/>
            <person name="Ohji S."/>
            <person name="Ichikawa N."/>
            <person name="Kimura A."/>
            <person name="Yamazoe A."/>
            <person name="Fujita N."/>
        </authorList>
    </citation>
    <scope>NUCLEOTIDE SEQUENCE [LARGE SCALE GENOMIC DNA]</scope>
    <source>
        <strain evidence="2 3">NBRC 15100</strain>
    </source>
</reference>